<feature type="compositionally biased region" description="Basic and acidic residues" evidence="14">
    <location>
        <begin position="722"/>
        <end position="745"/>
    </location>
</feature>
<dbReference type="InterPro" id="IPR011545">
    <property type="entry name" value="DEAD/DEAH_box_helicase_dom"/>
</dbReference>
<dbReference type="Pfam" id="PF16124">
    <property type="entry name" value="RecQ_Zn_bind"/>
    <property type="match status" value="1"/>
</dbReference>
<evidence type="ECO:0000256" key="14">
    <source>
        <dbReference type="SAM" id="MobiDB-lite"/>
    </source>
</evidence>
<feature type="domain" description="Helicase ATP-binding" evidence="15">
    <location>
        <begin position="50"/>
        <end position="224"/>
    </location>
</feature>
<protein>
    <recommendedName>
        <fullName evidence="13">ATP-dependent DNA helicase</fullName>
        <ecNumber evidence="13">5.6.2.4</ecNumber>
    </recommendedName>
</protein>
<comment type="catalytic activity">
    <reaction evidence="11 13">
        <text>Couples ATP hydrolysis with the unwinding of duplex DNA by translocating in the 3'-5' direction.</text>
        <dbReference type="EC" id="5.6.2.4"/>
    </reaction>
</comment>
<gene>
    <name evidence="17" type="ORF">MKW98_003884</name>
</gene>
<evidence type="ECO:0000256" key="8">
    <source>
        <dbReference type="ARBA" id="ARBA00023125"/>
    </source>
</evidence>
<feature type="region of interest" description="Disordered" evidence="14">
    <location>
        <begin position="633"/>
        <end position="659"/>
    </location>
</feature>
<evidence type="ECO:0000313" key="18">
    <source>
        <dbReference type="Proteomes" id="UP001202328"/>
    </source>
</evidence>
<dbReference type="PROSITE" id="PS51194">
    <property type="entry name" value="HELICASE_CTER"/>
    <property type="match status" value="1"/>
</dbReference>
<organism evidence="17 18">
    <name type="scientific">Papaver atlanticum</name>
    <dbReference type="NCBI Taxonomy" id="357466"/>
    <lineage>
        <taxon>Eukaryota</taxon>
        <taxon>Viridiplantae</taxon>
        <taxon>Streptophyta</taxon>
        <taxon>Embryophyta</taxon>
        <taxon>Tracheophyta</taxon>
        <taxon>Spermatophyta</taxon>
        <taxon>Magnoliopsida</taxon>
        <taxon>Ranunculales</taxon>
        <taxon>Papaveraceae</taxon>
        <taxon>Papaveroideae</taxon>
        <taxon>Papaver</taxon>
    </lineage>
</organism>
<evidence type="ECO:0000256" key="6">
    <source>
        <dbReference type="ARBA" id="ARBA00022806"/>
    </source>
</evidence>
<dbReference type="NCBIfam" id="TIGR00614">
    <property type="entry name" value="recQ_fam"/>
    <property type="match status" value="1"/>
</dbReference>
<feature type="region of interest" description="Disordered" evidence="14">
    <location>
        <begin position="681"/>
        <end position="745"/>
    </location>
</feature>
<dbReference type="GO" id="GO:0005634">
    <property type="term" value="C:nucleus"/>
    <property type="evidence" value="ECO:0007669"/>
    <property type="project" value="UniProtKB-SubCell"/>
</dbReference>
<dbReference type="EMBL" id="JAJJMB010009474">
    <property type="protein sequence ID" value="KAI3913405.1"/>
    <property type="molecule type" value="Genomic_DNA"/>
</dbReference>
<evidence type="ECO:0000256" key="5">
    <source>
        <dbReference type="ARBA" id="ARBA00022801"/>
    </source>
</evidence>
<evidence type="ECO:0000259" key="15">
    <source>
        <dbReference type="PROSITE" id="PS51192"/>
    </source>
</evidence>
<dbReference type="GO" id="GO:0009378">
    <property type="term" value="F:four-way junction helicase activity"/>
    <property type="evidence" value="ECO:0007669"/>
    <property type="project" value="TreeGrafter"/>
</dbReference>
<dbReference type="Proteomes" id="UP001202328">
    <property type="component" value="Unassembled WGS sequence"/>
</dbReference>
<dbReference type="GO" id="GO:0003677">
    <property type="term" value="F:DNA binding"/>
    <property type="evidence" value="ECO:0007669"/>
    <property type="project" value="UniProtKB-KW"/>
</dbReference>
<evidence type="ECO:0000313" key="17">
    <source>
        <dbReference type="EMBL" id="KAI3913405.1"/>
    </source>
</evidence>
<keyword evidence="18" id="KW-1185">Reference proteome</keyword>
<dbReference type="FunFam" id="3.40.50.300:FF:000444">
    <property type="entry name" value="ATP-dependent DNA helicase"/>
    <property type="match status" value="1"/>
</dbReference>
<keyword evidence="9" id="KW-0413">Isomerase</keyword>
<dbReference type="GO" id="GO:0005524">
    <property type="term" value="F:ATP binding"/>
    <property type="evidence" value="ECO:0007669"/>
    <property type="project" value="UniProtKB-KW"/>
</dbReference>
<dbReference type="EC" id="5.6.2.4" evidence="13"/>
<comment type="subcellular location">
    <subcellularLocation>
        <location evidence="1 13">Nucleus</location>
    </subcellularLocation>
</comment>
<comment type="similarity">
    <text evidence="2 13">Belongs to the helicase family. RecQ subfamily.</text>
</comment>
<dbReference type="GO" id="GO:0043138">
    <property type="term" value="F:3'-5' DNA helicase activity"/>
    <property type="evidence" value="ECO:0007669"/>
    <property type="project" value="UniProtKB-EC"/>
</dbReference>
<feature type="domain" description="Helicase C-terminal" evidence="16">
    <location>
        <begin position="244"/>
        <end position="403"/>
    </location>
</feature>
<proteinExistence type="inferred from homology"/>
<evidence type="ECO:0000256" key="1">
    <source>
        <dbReference type="ARBA" id="ARBA00004123"/>
    </source>
</evidence>
<dbReference type="FunFam" id="3.40.50.300:FF:002061">
    <property type="entry name" value="RecQ family DNA helicase"/>
    <property type="match status" value="1"/>
</dbReference>
<keyword evidence="4 13" id="KW-0547">Nucleotide-binding</keyword>
<keyword evidence="8" id="KW-0238">DNA-binding</keyword>
<dbReference type="SUPFAM" id="SSF52540">
    <property type="entry name" value="P-loop containing nucleoside triphosphate hydrolases"/>
    <property type="match status" value="1"/>
</dbReference>
<dbReference type="GO" id="GO:0005694">
    <property type="term" value="C:chromosome"/>
    <property type="evidence" value="ECO:0007669"/>
    <property type="project" value="TreeGrafter"/>
</dbReference>
<feature type="compositionally biased region" description="Polar residues" evidence="14">
    <location>
        <begin position="636"/>
        <end position="659"/>
    </location>
</feature>
<evidence type="ECO:0000256" key="4">
    <source>
        <dbReference type="ARBA" id="ARBA00022741"/>
    </source>
</evidence>
<dbReference type="CDD" id="cd18794">
    <property type="entry name" value="SF2_C_RecQ"/>
    <property type="match status" value="1"/>
</dbReference>
<dbReference type="PROSITE" id="PS51192">
    <property type="entry name" value="HELICASE_ATP_BIND_1"/>
    <property type="match status" value="1"/>
</dbReference>
<evidence type="ECO:0000256" key="13">
    <source>
        <dbReference type="RuleBase" id="RU364117"/>
    </source>
</evidence>
<keyword evidence="7 13" id="KW-0067">ATP-binding</keyword>
<dbReference type="Pfam" id="PF00271">
    <property type="entry name" value="Helicase_C"/>
    <property type="match status" value="1"/>
</dbReference>
<comment type="catalytic activity">
    <reaction evidence="12 13">
        <text>ATP + H2O = ADP + phosphate + H(+)</text>
        <dbReference type="Rhea" id="RHEA:13065"/>
        <dbReference type="ChEBI" id="CHEBI:15377"/>
        <dbReference type="ChEBI" id="CHEBI:15378"/>
        <dbReference type="ChEBI" id="CHEBI:30616"/>
        <dbReference type="ChEBI" id="CHEBI:43474"/>
        <dbReference type="ChEBI" id="CHEBI:456216"/>
    </reaction>
</comment>
<keyword evidence="10 13" id="KW-0539">Nucleus</keyword>
<dbReference type="CDD" id="cd17920">
    <property type="entry name" value="DEXHc_RecQ"/>
    <property type="match status" value="1"/>
</dbReference>
<evidence type="ECO:0000256" key="11">
    <source>
        <dbReference type="ARBA" id="ARBA00034617"/>
    </source>
</evidence>
<name>A0AAD4XHK2_9MAGN</name>
<evidence type="ECO:0000256" key="7">
    <source>
        <dbReference type="ARBA" id="ARBA00022840"/>
    </source>
</evidence>
<dbReference type="InterPro" id="IPR001650">
    <property type="entry name" value="Helicase_C-like"/>
</dbReference>
<dbReference type="GO" id="GO:0005737">
    <property type="term" value="C:cytoplasm"/>
    <property type="evidence" value="ECO:0007669"/>
    <property type="project" value="TreeGrafter"/>
</dbReference>
<dbReference type="InterPro" id="IPR014001">
    <property type="entry name" value="Helicase_ATP-bd"/>
</dbReference>
<dbReference type="GO" id="GO:0000724">
    <property type="term" value="P:double-strand break repair via homologous recombination"/>
    <property type="evidence" value="ECO:0007669"/>
    <property type="project" value="TreeGrafter"/>
</dbReference>
<evidence type="ECO:0000259" key="16">
    <source>
        <dbReference type="PROSITE" id="PS51194"/>
    </source>
</evidence>
<keyword evidence="6 13" id="KW-0347">Helicase</keyword>
<dbReference type="InterPro" id="IPR032284">
    <property type="entry name" value="RecQ_Zn-bd"/>
</dbReference>
<dbReference type="PANTHER" id="PTHR13710">
    <property type="entry name" value="DNA HELICASE RECQ FAMILY MEMBER"/>
    <property type="match status" value="1"/>
</dbReference>
<sequence>MRKFLLPMQNVEKLENSKQKNKSRDKESLVKILKQHFGYSEFRGKQLPAIEAILSGRDCFCLMPTGGGKSMCYQIPALAKAGIVLVVCPLIALMENQVKALKEKGIRAEYLSSTQTSKVREKIHEDLNSGRPSLRLLYVTPELIATQGFMSKLNKLHSRGLLNLIAIDEAHCISSWGHDFRPSYRKLSSLRNQLPGVPILALTATAVPKVQKDVMDSLCLQQPLVLRSSFNRPNIYYEVRYKDLLEDVYSDMSNQFKSSGNVCGIVYCLERTACDDLSAHLLKNGVSCAAYHAGLNSKQRSSVLDNWLSSKVQVVVATVAFGYGIDRKDVRIVCHFNIPKSMESFYQESGRAGRDQKPSRSLLYYGMDDRRKMEFILSKPQNKQANSSNSEGGSSKKALADFSQMVEYCEKSSCRRKKILENFEEKVPTSLCNKSCDACKSPNVVAKSLEQLTLSAYQRTGFSRVFISSSSSVASEDRYTEFWNRDDEASGSEDDISDSDDAEELVNNLSGSKFSSKSGLNEKLAILQRAEEKYYQAEAPSKQKNSVDKKSISESLRTAIKQRLLNTLKQTEQRLGSLKIDLEASAAFLEDECYKKYAKVGKTFYNSQMASTVRWLSTSSSVEILNRLSSCVIEDPSNTPKPSDVPSTASSLSMNPDMQDQNSLEIGEEEAQIGVDSISSLEMPSIPAPSDTIHHLPPIPSFAEFVTHKGENGQSNISSTSRSEKHSSTRTSKEDDAAEKRMRLH</sequence>
<dbReference type="SMART" id="SM00490">
    <property type="entry name" value="HELICc"/>
    <property type="match status" value="1"/>
</dbReference>
<evidence type="ECO:0000256" key="3">
    <source>
        <dbReference type="ARBA" id="ARBA00022723"/>
    </source>
</evidence>
<dbReference type="GO" id="GO:0016787">
    <property type="term" value="F:hydrolase activity"/>
    <property type="evidence" value="ECO:0007669"/>
    <property type="project" value="UniProtKB-KW"/>
</dbReference>
<evidence type="ECO:0000256" key="12">
    <source>
        <dbReference type="ARBA" id="ARBA00049360"/>
    </source>
</evidence>
<dbReference type="PANTHER" id="PTHR13710:SF155">
    <property type="entry name" value="ATP-DEPENDENT DNA HELICASE Q-LIKE 3"/>
    <property type="match status" value="1"/>
</dbReference>
<evidence type="ECO:0000256" key="2">
    <source>
        <dbReference type="ARBA" id="ARBA00005446"/>
    </source>
</evidence>
<evidence type="ECO:0000256" key="9">
    <source>
        <dbReference type="ARBA" id="ARBA00023235"/>
    </source>
</evidence>
<dbReference type="InterPro" id="IPR027417">
    <property type="entry name" value="P-loop_NTPase"/>
</dbReference>
<dbReference type="InterPro" id="IPR004589">
    <property type="entry name" value="DNA_helicase_ATP-dep_RecQ"/>
</dbReference>
<comment type="caution">
    <text evidence="17">The sequence shown here is derived from an EMBL/GenBank/DDBJ whole genome shotgun (WGS) entry which is preliminary data.</text>
</comment>
<accession>A0AAD4XHK2</accession>
<dbReference type="Gene3D" id="3.40.50.300">
    <property type="entry name" value="P-loop containing nucleotide triphosphate hydrolases"/>
    <property type="match status" value="2"/>
</dbReference>
<reference evidence="17" key="1">
    <citation type="submission" date="2022-04" db="EMBL/GenBank/DDBJ databases">
        <title>A functionally conserved STORR gene fusion in Papaver species that diverged 16.8 million years ago.</title>
        <authorList>
            <person name="Catania T."/>
        </authorList>
    </citation>
    <scope>NUCLEOTIDE SEQUENCE</scope>
    <source>
        <strain evidence="17">S-188037</strain>
    </source>
</reference>
<dbReference type="SMART" id="SM00487">
    <property type="entry name" value="DEXDc"/>
    <property type="match status" value="1"/>
</dbReference>
<dbReference type="Pfam" id="PF00270">
    <property type="entry name" value="DEAD"/>
    <property type="match status" value="1"/>
</dbReference>
<dbReference type="AlphaFoldDB" id="A0AAD4XHK2"/>
<keyword evidence="3" id="KW-0479">Metal-binding</keyword>
<evidence type="ECO:0000256" key="10">
    <source>
        <dbReference type="ARBA" id="ARBA00023242"/>
    </source>
</evidence>
<dbReference type="GO" id="GO:0046872">
    <property type="term" value="F:metal ion binding"/>
    <property type="evidence" value="ECO:0007669"/>
    <property type="project" value="UniProtKB-KW"/>
</dbReference>
<keyword evidence="5 13" id="KW-0378">Hydrolase</keyword>